<dbReference type="AlphaFoldDB" id="A0A921DRY8"/>
<comment type="caution">
    <text evidence="13">The sequence shown here is derived from an EMBL/GenBank/DDBJ whole genome shotgun (WGS) entry which is preliminary data.</text>
</comment>
<feature type="domain" description="EngB-type G" evidence="12">
    <location>
        <begin position="34"/>
        <end position="205"/>
    </location>
</feature>
<evidence type="ECO:0000256" key="2">
    <source>
        <dbReference type="ARBA" id="ARBA00009638"/>
    </source>
</evidence>
<reference evidence="13" key="2">
    <citation type="submission" date="2021-09" db="EMBL/GenBank/DDBJ databases">
        <authorList>
            <person name="Gilroy R."/>
        </authorList>
    </citation>
    <scope>NUCLEOTIDE SEQUENCE</scope>
    <source>
        <strain evidence="13">ChiGjej2B2-19336</strain>
    </source>
</reference>
<protein>
    <recommendedName>
        <fullName evidence="10">Probable GTP-binding protein EngB</fullName>
    </recommendedName>
</protein>
<dbReference type="GO" id="GO:0046872">
    <property type="term" value="F:metal ion binding"/>
    <property type="evidence" value="ECO:0007669"/>
    <property type="project" value="UniProtKB-KW"/>
</dbReference>
<dbReference type="HAMAP" id="MF_00321">
    <property type="entry name" value="GTPase_EngB"/>
    <property type="match status" value="1"/>
</dbReference>
<dbReference type="GO" id="GO:0005525">
    <property type="term" value="F:GTP binding"/>
    <property type="evidence" value="ECO:0007669"/>
    <property type="project" value="UniProtKB-UniRule"/>
</dbReference>
<dbReference type="InterPro" id="IPR030393">
    <property type="entry name" value="G_ENGB_dom"/>
</dbReference>
<gene>
    <name evidence="13" type="primary">yihA</name>
    <name evidence="10" type="synonym">engB</name>
    <name evidence="13" type="ORF">K8W16_01855</name>
</gene>
<organism evidence="13 14">
    <name type="scientific">Mailhella massiliensis</name>
    <dbReference type="NCBI Taxonomy" id="1903261"/>
    <lineage>
        <taxon>Bacteria</taxon>
        <taxon>Pseudomonadati</taxon>
        <taxon>Thermodesulfobacteriota</taxon>
        <taxon>Desulfovibrionia</taxon>
        <taxon>Desulfovibrionales</taxon>
        <taxon>Desulfovibrionaceae</taxon>
        <taxon>Mailhella</taxon>
    </lineage>
</organism>
<evidence type="ECO:0000256" key="10">
    <source>
        <dbReference type="HAMAP-Rule" id="MF_00321"/>
    </source>
</evidence>
<evidence type="ECO:0000313" key="13">
    <source>
        <dbReference type="EMBL" id="HJD96377.1"/>
    </source>
</evidence>
<evidence type="ECO:0000256" key="4">
    <source>
        <dbReference type="ARBA" id="ARBA00022723"/>
    </source>
</evidence>
<dbReference type="Pfam" id="PF01926">
    <property type="entry name" value="MMR_HSR1"/>
    <property type="match status" value="1"/>
</dbReference>
<dbReference type="InterPro" id="IPR019987">
    <property type="entry name" value="GTP-bd_ribosome_bio_YsxC"/>
</dbReference>
<evidence type="ECO:0000256" key="8">
    <source>
        <dbReference type="ARBA" id="ARBA00023210"/>
    </source>
</evidence>
<keyword evidence="8 10" id="KW-0717">Septation</keyword>
<name>A0A921DRY8_9BACT</name>
<dbReference type="SUPFAM" id="SSF52540">
    <property type="entry name" value="P-loop containing nucleoside triphosphate hydrolases"/>
    <property type="match status" value="1"/>
</dbReference>
<evidence type="ECO:0000256" key="9">
    <source>
        <dbReference type="ARBA" id="ARBA00023306"/>
    </source>
</evidence>
<reference evidence="13" key="1">
    <citation type="journal article" date="2021" name="PeerJ">
        <title>Extensive microbial diversity within the chicken gut microbiome revealed by metagenomics and culture.</title>
        <authorList>
            <person name="Gilroy R."/>
            <person name="Ravi A."/>
            <person name="Getino M."/>
            <person name="Pursley I."/>
            <person name="Horton D.L."/>
            <person name="Alikhan N.F."/>
            <person name="Baker D."/>
            <person name="Gharbi K."/>
            <person name="Hall N."/>
            <person name="Watson M."/>
            <person name="Adriaenssens E.M."/>
            <person name="Foster-Nyarko E."/>
            <person name="Jarju S."/>
            <person name="Secka A."/>
            <person name="Antonio M."/>
            <person name="Oren A."/>
            <person name="Chaudhuri R.R."/>
            <person name="La Ragione R."/>
            <person name="Hildebrand F."/>
            <person name="Pallen M.J."/>
        </authorList>
    </citation>
    <scope>NUCLEOTIDE SEQUENCE</scope>
    <source>
        <strain evidence="13">ChiGjej2B2-19336</strain>
    </source>
</reference>
<evidence type="ECO:0000256" key="6">
    <source>
        <dbReference type="ARBA" id="ARBA00022842"/>
    </source>
</evidence>
<dbReference type="InterPro" id="IPR006073">
    <property type="entry name" value="GTP-bd"/>
</dbReference>
<evidence type="ECO:0000256" key="1">
    <source>
        <dbReference type="ARBA" id="ARBA00001946"/>
    </source>
</evidence>
<dbReference type="EMBL" id="DYZA01000032">
    <property type="protein sequence ID" value="HJD96377.1"/>
    <property type="molecule type" value="Genomic_DNA"/>
</dbReference>
<dbReference type="InterPro" id="IPR027417">
    <property type="entry name" value="P-loop_NTPase"/>
</dbReference>
<evidence type="ECO:0000259" key="12">
    <source>
        <dbReference type="PROSITE" id="PS51706"/>
    </source>
</evidence>
<keyword evidence="6" id="KW-0460">Magnesium</keyword>
<dbReference type="CDD" id="cd01876">
    <property type="entry name" value="YihA_EngB"/>
    <property type="match status" value="1"/>
</dbReference>
<dbReference type="InterPro" id="IPR005225">
    <property type="entry name" value="Small_GTP-bd"/>
</dbReference>
<evidence type="ECO:0000256" key="11">
    <source>
        <dbReference type="SAM" id="MobiDB-lite"/>
    </source>
</evidence>
<sequence>MIDLSAEKKKRPEPTLELLATLYTLEQLEEASHDMPQLALAGRSNVGKSSLINALARRKKLAKVSSEPGKTRSVNLFKVSPDGFCLTDLPGYGYARRGHEERRNWAALIQKYLEHTPSLRALVLLIDCRIPTQESDRVMADFARAKNLPVIAVLTKADKCTLKERSAQQKTWEKILGGEKPLVVSAMTRLGMEELWERLREAGAPAPEIPAEPENDAPACD</sequence>
<keyword evidence="4" id="KW-0479">Metal-binding</keyword>
<dbReference type="RefSeq" id="WP_304120655.1">
    <property type="nucleotide sequence ID" value="NZ_DYZA01000032.1"/>
</dbReference>
<comment type="function">
    <text evidence="10">Necessary for normal cell division and for the maintenance of normal septation.</text>
</comment>
<accession>A0A921DRY8</accession>
<evidence type="ECO:0000256" key="3">
    <source>
        <dbReference type="ARBA" id="ARBA00022618"/>
    </source>
</evidence>
<dbReference type="Gene3D" id="3.40.50.300">
    <property type="entry name" value="P-loop containing nucleotide triphosphate hydrolases"/>
    <property type="match status" value="1"/>
</dbReference>
<keyword evidence="3 10" id="KW-0132">Cell division</keyword>
<evidence type="ECO:0000256" key="5">
    <source>
        <dbReference type="ARBA" id="ARBA00022741"/>
    </source>
</evidence>
<dbReference type="NCBIfam" id="TIGR00231">
    <property type="entry name" value="small_GTP"/>
    <property type="match status" value="1"/>
</dbReference>
<dbReference type="NCBIfam" id="TIGR03598">
    <property type="entry name" value="GTPase_YsxC"/>
    <property type="match status" value="1"/>
</dbReference>
<dbReference type="GO" id="GO:0005829">
    <property type="term" value="C:cytosol"/>
    <property type="evidence" value="ECO:0007669"/>
    <property type="project" value="TreeGrafter"/>
</dbReference>
<dbReference type="GO" id="GO:0000917">
    <property type="term" value="P:division septum assembly"/>
    <property type="evidence" value="ECO:0007669"/>
    <property type="project" value="UniProtKB-KW"/>
</dbReference>
<comment type="cofactor">
    <cofactor evidence="1">
        <name>Mg(2+)</name>
        <dbReference type="ChEBI" id="CHEBI:18420"/>
    </cofactor>
</comment>
<dbReference type="Proteomes" id="UP000698963">
    <property type="component" value="Unassembled WGS sequence"/>
</dbReference>
<evidence type="ECO:0000256" key="7">
    <source>
        <dbReference type="ARBA" id="ARBA00023134"/>
    </source>
</evidence>
<comment type="similarity">
    <text evidence="2 10">Belongs to the TRAFAC class TrmE-Era-EngA-EngB-Septin-like GTPase superfamily. EngB GTPase family.</text>
</comment>
<dbReference type="PROSITE" id="PS51706">
    <property type="entry name" value="G_ENGB"/>
    <property type="match status" value="1"/>
</dbReference>
<proteinExistence type="inferred from homology"/>
<dbReference type="PANTHER" id="PTHR11649">
    <property type="entry name" value="MSS1/TRME-RELATED GTP-BINDING PROTEIN"/>
    <property type="match status" value="1"/>
</dbReference>
<keyword evidence="5 10" id="KW-0547">Nucleotide-binding</keyword>
<keyword evidence="9 10" id="KW-0131">Cell cycle</keyword>
<dbReference type="PANTHER" id="PTHR11649:SF13">
    <property type="entry name" value="ENGB-TYPE G DOMAIN-CONTAINING PROTEIN"/>
    <property type="match status" value="1"/>
</dbReference>
<feature type="region of interest" description="Disordered" evidence="11">
    <location>
        <begin position="201"/>
        <end position="221"/>
    </location>
</feature>
<evidence type="ECO:0000313" key="14">
    <source>
        <dbReference type="Proteomes" id="UP000698963"/>
    </source>
</evidence>
<keyword evidence="7 10" id="KW-0342">GTP-binding</keyword>